<evidence type="ECO:0000313" key="1">
    <source>
        <dbReference type="EMBL" id="AVQ13981.1"/>
    </source>
</evidence>
<name>A0A2P1QYJ6_9LEPT</name>
<reference evidence="1 2" key="1">
    <citation type="journal article" date="2015" name="Genome Announc.">
        <title>Draft Genome Sequences of Leptospira santarosai Strains U160, U164, and U233, Isolated from Asymptomatic Cattle.</title>
        <authorList>
            <person name="Kremer F.S."/>
            <person name="Eslabao M.R."/>
            <person name="Provisor M."/>
            <person name="Woloski R.D."/>
            <person name="Ramires O.V."/>
            <person name="Moreno L.Z."/>
            <person name="Moreno A.M."/>
            <person name="Hamond C."/>
            <person name="Lilenbaum W."/>
            <person name="Dellagostin O.A."/>
        </authorList>
    </citation>
    <scope>NUCLEOTIDE SEQUENCE [LARGE SCALE GENOMIC DNA]</scope>
    <source>
        <strain evidence="1 2">U160</strain>
    </source>
</reference>
<dbReference type="EMBL" id="CP027844">
    <property type="protein sequence ID" value="AVQ13981.1"/>
    <property type="molecule type" value="Genomic_DNA"/>
</dbReference>
<dbReference type="AlphaFoldDB" id="A0A2P1QYJ6"/>
<dbReference type="InterPro" id="IPR015422">
    <property type="entry name" value="PyrdxlP-dep_Trfase_small"/>
</dbReference>
<organism evidence="1 2">
    <name type="scientific">Leptospira santarosai</name>
    <dbReference type="NCBI Taxonomy" id="28183"/>
    <lineage>
        <taxon>Bacteria</taxon>
        <taxon>Pseudomonadati</taxon>
        <taxon>Spirochaetota</taxon>
        <taxon>Spirochaetia</taxon>
        <taxon>Leptospirales</taxon>
        <taxon>Leptospiraceae</taxon>
        <taxon>Leptospira</taxon>
    </lineage>
</organism>
<protein>
    <submittedName>
        <fullName evidence="1">Cobyric acid synthase CobQ</fullName>
    </submittedName>
</protein>
<dbReference type="Gene3D" id="3.90.1150.10">
    <property type="entry name" value="Aspartate Aminotransferase, domain 1"/>
    <property type="match status" value="1"/>
</dbReference>
<accession>A0A2P1QYJ6</accession>
<gene>
    <name evidence="1" type="ORF">XB16_3707</name>
</gene>
<proteinExistence type="predicted"/>
<evidence type="ECO:0000313" key="2">
    <source>
        <dbReference type="Proteomes" id="UP000033961"/>
    </source>
</evidence>
<sequence length="48" mass="5248">MNRSAHGGNLVELSQKAGCKPNEILDFSANLNPLGFPEWLLIPIKVNT</sequence>
<dbReference type="Proteomes" id="UP000033961">
    <property type="component" value="Chromosome II"/>
</dbReference>